<dbReference type="Proteomes" id="UP000235916">
    <property type="component" value="Unassembled WGS sequence"/>
</dbReference>
<evidence type="ECO:0000256" key="3">
    <source>
        <dbReference type="ARBA" id="ARBA00022448"/>
    </source>
</evidence>
<accession>A0A2N8KW43</accession>
<evidence type="ECO:0000256" key="4">
    <source>
        <dbReference type="ARBA" id="ARBA00022452"/>
    </source>
</evidence>
<dbReference type="Gene3D" id="2.170.130.10">
    <property type="entry name" value="TonB-dependent receptor, plug domain"/>
    <property type="match status" value="1"/>
</dbReference>
<comment type="similarity">
    <text evidence="2 11 12">Belongs to the TonB-dependent receptor family.</text>
</comment>
<feature type="domain" description="TonB-dependent receptor plug" evidence="16">
    <location>
        <begin position="78"/>
        <end position="176"/>
    </location>
</feature>
<evidence type="ECO:0000256" key="13">
    <source>
        <dbReference type="SAM" id="MobiDB-lite"/>
    </source>
</evidence>
<organism evidence="17 18">
    <name type="scientific">Kinneretia aquatilis</name>
    <dbReference type="NCBI Taxonomy" id="2070761"/>
    <lineage>
        <taxon>Bacteria</taxon>
        <taxon>Pseudomonadati</taxon>
        <taxon>Pseudomonadota</taxon>
        <taxon>Betaproteobacteria</taxon>
        <taxon>Burkholderiales</taxon>
        <taxon>Sphaerotilaceae</taxon>
        <taxon>Roseateles</taxon>
    </lineage>
</organism>
<evidence type="ECO:0000256" key="10">
    <source>
        <dbReference type="ARBA" id="ARBA00023237"/>
    </source>
</evidence>
<evidence type="ECO:0000256" key="14">
    <source>
        <dbReference type="SAM" id="SignalP"/>
    </source>
</evidence>
<evidence type="ECO:0000256" key="12">
    <source>
        <dbReference type="RuleBase" id="RU003357"/>
    </source>
</evidence>
<dbReference type="Pfam" id="PF00593">
    <property type="entry name" value="TonB_dep_Rec_b-barrel"/>
    <property type="match status" value="1"/>
</dbReference>
<dbReference type="SUPFAM" id="SSF56935">
    <property type="entry name" value="Porins"/>
    <property type="match status" value="1"/>
</dbReference>
<protein>
    <submittedName>
        <fullName evidence="17">TonB-dependent receptor</fullName>
    </submittedName>
</protein>
<dbReference type="InterPro" id="IPR000531">
    <property type="entry name" value="Beta-barrel_TonB"/>
</dbReference>
<evidence type="ECO:0000256" key="7">
    <source>
        <dbReference type="ARBA" id="ARBA00023077"/>
    </source>
</evidence>
<dbReference type="OrthoDB" id="8671598at2"/>
<reference evidence="17 18" key="1">
    <citation type="submission" date="2018-01" db="EMBL/GenBank/DDBJ databases">
        <title>Draft genome sequence of Paucibacter aquatile CR182 isolated from freshwater of the Nakdong River.</title>
        <authorList>
            <person name="Choi A."/>
            <person name="Chung E.J."/>
        </authorList>
    </citation>
    <scope>NUCLEOTIDE SEQUENCE [LARGE SCALE GENOMIC DNA]</scope>
    <source>
        <strain evidence="17 18">CR182</strain>
    </source>
</reference>
<evidence type="ECO:0000256" key="8">
    <source>
        <dbReference type="ARBA" id="ARBA00023136"/>
    </source>
</evidence>
<comment type="subcellular location">
    <subcellularLocation>
        <location evidence="1 11">Cell outer membrane</location>
        <topology evidence="1 11">Multi-pass membrane protein</topology>
    </subcellularLocation>
</comment>
<dbReference type="Gene3D" id="2.40.170.20">
    <property type="entry name" value="TonB-dependent receptor, beta-barrel domain"/>
    <property type="match status" value="1"/>
</dbReference>
<feature type="region of interest" description="Disordered" evidence="13">
    <location>
        <begin position="351"/>
        <end position="387"/>
    </location>
</feature>
<dbReference type="CDD" id="cd01347">
    <property type="entry name" value="ligand_gated_channel"/>
    <property type="match status" value="1"/>
</dbReference>
<keyword evidence="8 11" id="KW-0472">Membrane</keyword>
<evidence type="ECO:0000256" key="5">
    <source>
        <dbReference type="ARBA" id="ARBA00022692"/>
    </source>
</evidence>
<keyword evidence="6 14" id="KW-0732">Signal</keyword>
<keyword evidence="9 17" id="KW-0675">Receptor</keyword>
<evidence type="ECO:0000256" key="11">
    <source>
        <dbReference type="PROSITE-ProRule" id="PRU01360"/>
    </source>
</evidence>
<dbReference type="AlphaFoldDB" id="A0A2N8KW43"/>
<keyword evidence="5 11" id="KW-0812">Transmembrane</keyword>
<dbReference type="RefSeq" id="WP_102767603.1">
    <property type="nucleotide sequence ID" value="NZ_POSP01000003.1"/>
</dbReference>
<dbReference type="Pfam" id="PF07715">
    <property type="entry name" value="Plug"/>
    <property type="match status" value="1"/>
</dbReference>
<feature type="domain" description="TonB-dependent receptor-like beta-barrel" evidence="15">
    <location>
        <begin position="314"/>
        <end position="735"/>
    </location>
</feature>
<keyword evidence="10 11" id="KW-0998">Cell outer membrane</keyword>
<evidence type="ECO:0000256" key="9">
    <source>
        <dbReference type="ARBA" id="ARBA00023170"/>
    </source>
</evidence>
<feature type="region of interest" description="Disordered" evidence="13">
    <location>
        <begin position="227"/>
        <end position="265"/>
    </location>
</feature>
<dbReference type="InterPro" id="IPR012910">
    <property type="entry name" value="Plug_dom"/>
</dbReference>
<keyword evidence="18" id="KW-1185">Reference proteome</keyword>
<dbReference type="InterPro" id="IPR037066">
    <property type="entry name" value="Plug_dom_sf"/>
</dbReference>
<sequence length="773" mass="85220">MKTVPRLACLLATPSAFSLSVTLMAMTQMALAQSVEAPASAASAPAKPRLPVAPAAKSNEQLQRVEVSGGPSDEAVRRASTASKIIITREEIDRFGDSSVGETLKRLPGVTTGGRPGRGGEVRMRGMGGGYTQILVNGERMPPGFSLDQLPPEQVERIEVMRAPTAEFGARAVAGTINVVLREALQKRLNDWRAGLSLERGHFSPSLSWSRNDKLDDQGGAYNLSINVQQSENRDNNLSSSLSRDLKTGLQSLQRTETQSEDQRRHLHLTSRLQWRLDGGDTLAIQPFLMAMRSKGWNQAQLQREGESTPALNTFDRSQTASRNAMEMLRFNTQWSHRIDEETRLELRAGAGAGRGDSSSLREEFKTGTPAASRIQQDTTDSRDRSWSLNGKFSRQLENEHSLVAGLEGEGTRRRQERNCLQDGEACPGLLDFGDDLSASTQRVALYAQDEWSVGKQWSFYAGLRGETIATRSSAANYAVSHRASVWTPLLHGVWKFNEKSRDQIRASLTRSYRSPNLQDLIARPSINSFYPCPSGKSCGANEVDHPDRAGNPLLRPELATGIDIAYENYLSKGGILSASFFARRITDLMRNVTTLETVSWASVPRWVTKPTNIGRALTMGVELEAKFRLDEFIEDAWPVNLRSNLSLFSSRVDGIPGPNNRLDPQPRATANLGADYKLRSLPLSLGAGLNWTPANTVQQNLLTEARSSRKVVLDAFALWSIDRDTQLRLSASNLAPLDYTTGSTTTTDTRQVVSEGGGRSYTVWQLRLEMKI</sequence>
<dbReference type="PROSITE" id="PS52016">
    <property type="entry name" value="TONB_DEPENDENT_REC_3"/>
    <property type="match status" value="1"/>
</dbReference>
<evidence type="ECO:0000313" key="18">
    <source>
        <dbReference type="Proteomes" id="UP000235916"/>
    </source>
</evidence>
<dbReference type="GO" id="GO:0009279">
    <property type="term" value="C:cell outer membrane"/>
    <property type="evidence" value="ECO:0007669"/>
    <property type="project" value="UniProtKB-SubCell"/>
</dbReference>
<evidence type="ECO:0000256" key="6">
    <source>
        <dbReference type="ARBA" id="ARBA00022729"/>
    </source>
</evidence>
<keyword evidence="3 11" id="KW-0813">Transport</keyword>
<dbReference type="InterPro" id="IPR036942">
    <property type="entry name" value="Beta-barrel_TonB_sf"/>
</dbReference>
<feature type="chain" id="PRO_5018089822" evidence="14">
    <location>
        <begin position="33"/>
        <end position="773"/>
    </location>
</feature>
<dbReference type="PANTHER" id="PTHR30069:SF29">
    <property type="entry name" value="HEMOGLOBIN AND HEMOGLOBIN-HAPTOGLOBIN-BINDING PROTEIN 1-RELATED"/>
    <property type="match status" value="1"/>
</dbReference>
<dbReference type="GO" id="GO:0015344">
    <property type="term" value="F:siderophore uptake transmembrane transporter activity"/>
    <property type="evidence" value="ECO:0007669"/>
    <property type="project" value="TreeGrafter"/>
</dbReference>
<comment type="caution">
    <text evidence="17">The sequence shown here is derived from an EMBL/GenBank/DDBJ whole genome shotgun (WGS) entry which is preliminary data.</text>
</comment>
<evidence type="ECO:0000256" key="1">
    <source>
        <dbReference type="ARBA" id="ARBA00004571"/>
    </source>
</evidence>
<gene>
    <name evidence="17" type="ORF">C1O66_09215</name>
</gene>
<proteinExistence type="inferred from homology"/>
<evidence type="ECO:0000259" key="16">
    <source>
        <dbReference type="Pfam" id="PF07715"/>
    </source>
</evidence>
<feature type="signal peptide" evidence="14">
    <location>
        <begin position="1"/>
        <end position="32"/>
    </location>
</feature>
<evidence type="ECO:0000259" key="15">
    <source>
        <dbReference type="Pfam" id="PF00593"/>
    </source>
</evidence>
<dbReference type="PANTHER" id="PTHR30069">
    <property type="entry name" value="TONB-DEPENDENT OUTER MEMBRANE RECEPTOR"/>
    <property type="match status" value="1"/>
</dbReference>
<dbReference type="EMBL" id="POSP01000003">
    <property type="protein sequence ID" value="PND37683.1"/>
    <property type="molecule type" value="Genomic_DNA"/>
</dbReference>
<dbReference type="InterPro" id="IPR039426">
    <property type="entry name" value="TonB-dep_rcpt-like"/>
</dbReference>
<keyword evidence="7 12" id="KW-0798">TonB box</keyword>
<evidence type="ECO:0000313" key="17">
    <source>
        <dbReference type="EMBL" id="PND37683.1"/>
    </source>
</evidence>
<name>A0A2N8KW43_9BURK</name>
<keyword evidence="4 11" id="KW-1134">Transmembrane beta strand</keyword>
<dbReference type="GO" id="GO:0044718">
    <property type="term" value="P:siderophore transmembrane transport"/>
    <property type="evidence" value="ECO:0007669"/>
    <property type="project" value="TreeGrafter"/>
</dbReference>
<evidence type="ECO:0000256" key="2">
    <source>
        <dbReference type="ARBA" id="ARBA00009810"/>
    </source>
</evidence>